<feature type="signal peptide" evidence="1">
    <location>
        <begin position="1"/>
        <end position="23"/>
    </location>
</feature>
<evidence type="ECO:0000256" key="1">
    <source>
        <dbReference type="SAM" id="SignalP"/>
    </source>
</evidence>
<gene>
    <name evidence="2" type="ORF">ACFQZS_17850</name>
</gene>
<feature type="chain" id="PRO_5046636168" evidence="1">
    <location>
        <begin position="24"/>
        <end position="164"/>
    </location>
</feature>
<dbReference type="EMBL" id="JBHTHU010000022">
    <property type="protein sequence ID" value="MFD0752023.1"/>
    <property type="molecule type" value="Genomic_DNA"/>
</dbReference>
<name>A0ABW2Z1S1_9SPHI</name>
<evidence type="ECO:0000313" key="2">
    <source>
        <dbReference type="EMBL" id="MFD0752023.1"/>
    </source>
</evidence>
<dbReference type="RefSeq" id="WP_377102348.1">
    <property type="nucleotide sequence ID" value="NZ_JBHTHU010000022.1"/>
</dbReference>
<organism evidence="2 3">
    <name type="scientific">Mucilaginibacter calamicampi</name>
    <dbReference type="NCBI Taxonomy" id="1302352"/>
    <lineage>
        <taxon>Bacteria</taxon>
        <taxon>Pseudomonadati</taxon>
        <taxon>Bacteroidota</taxon>
        <taxon>Sphingobacteriia</taxon>
        <taxon>Sphingobacteriales</taxon>
        <taxon>Sphingobacteriaceae</taxon>
        <taxon>Mucilaginibacter</taxon>
    </lineage>
</organism>
<protein>
    <submittedName>
        <fullName evidence="2">Fumarate hydratase</fullName>
    </submittedName>
</protein>
<comment type="caution">
    <text evidence="2">The sequence shown here is derived from an EMBL/GenBank/DDBJ whole genome shotgun (WGS) entry which is preliminary data.</text>
</comment>
<sequence length="164" mass="18463">MQKAFTFLLLALTLASCSLNPSFQGKGEASLQGEWKQDTIAMQNQLLNYSLYEFKFSCDSVYGTIRSFSKVNNGYDTCMNAGKWAEYFRGTYEQKNDTMRIKGNFCNADFSLKGPEGCFRSGVYQDVFKVSRQGDSLVQLSSTSNVIPLNLRLTHKLVCNPKPL</sequence>
<keyword evidence="3" id="KW-1185">Reference proteome</keyword>
<dbReference type="Proteomes" id="UP001596958">
    <property type="component" value="Unassembled WGS sequence"/>
</dbReference>
<reference evidence="3" key="1">
    <citation type="journal article" date="2019" name="Int. J. Syst. Evol. Microbiol.">
        <title>The Global Catalogue of Microorganisms (GCM) 10K type strain sequencing project: providing services to taxonomists for standard genome sequencing and annotation.</title>
        <authorList>
            <consortium name="The Broad Institute Genomics Platform"/>
            <consortium name="The Broad Institute Genome Sequencing Center for Infectious Disease"/>
            <person name="Wu L."/>
            <person name="Ma J."/>
        </authorList>
    </citation>
    <scope>NUCLEOTIDE SEQUENCE [LARGE SCALE GENOMIC DNA]</scope>
    <source>
        <strain evidence="3">CCUG 63418</strain>
    </source>
</reference>
<evidence type="ECO:0000313" key="3">
    <source>
        <dbReference type="Proteomes" id="UP001596958"/>
    </source>
</evidence>
<proteinExistence type="predicted"/>
<dbReference type="PROSITE" id="PS51257">
    <property type="entry name" value="PROKAR_LIPOPROTEIN"/>
    <property type="match status" value="1"/>
</dbReference>
<keyword evidence="1" id="KW-0732">Signal</keyword>
<accession>A0ABW2Z1S1</accession>